<reference evidence="8" key="1">
    <citation type="journal article" date="2020" name="Cell">
        <title>Large-Scale Comparative Analyses of Tick Genomes Elucidate Their Genetic Diversity and Vector Capacities.</title>
        <authorList>
            <consortium name="Tick Genome and Microbiome Consortium (TIGMIC)"/>
            <person name="Jia N."/>
            <person name="Wang J."/>
            <person name="Shi W."/>
            <person name="Du L."/>
            <person name="Sun Y."/>
            <person name="Zhan W."/>
            <person name="Jiang J.F."/>
            <person name="Wang Q."/>
            <person name="Zhang B."/>
            <person name="Ji P."/>
            <person name="Bell-Sakyi L."/>
            <person name="Cui X.M."/>
            <person name="Yuan T.T."/>
            <person name="Jiang B.G."/>
            <person name="Yang W.F."/>
            <person name="Lam T.T."/>
            <person name="Chang Q.C."/>
            <person name="Ding S.J."/>
            <person name="Wang X.J."/>
            <person name="Zhu J.G."/>
            <person name="Ruan X.D."/>
            <person name="Zhao L."/>
            <person name="Wei J.T."/>
            <person name="Ye R.Z."/>
            <person name="Que T.C."/>
            <person name="Du C.H."/>
            <person name="Zhou Y.H."/>
            <person name="Cheng J.X."/>
            <person name="Dai P.F."/>
            <person name="Guo W.B."/>
            <person name="Han X.H."/>
            <person name="Huang E.J."/>
            <person name="Li L.F."/>
            <person name="Wei W."/>
            <person name="Gao Y.C."/>
            <person name="Liu J.Z."/>
            <person name="Shao H.Z."/>
            <person name="Wang X."/>
            <person name="Wang C.C."/>
            <person name="Yang T.C."/>
            <person name="Huo Q.B."/>
            <person name="Li W."/>
            <person name="Chen H.Y."/>
            <person name="Chen S.E."/>
            <person name="Zhou L.G."/>
            <person name="Ni X.B."/>
            <person name="Tian J.H."/>
            <person name="Sheng Y."/>
            <person name="Liu T."/>
            <person name="Pan Y.S."/>
            <person name="Xia L.Y."/>
            <person name="Li J."/>
            <person name="Zhao F."/>
            <person name="Cao W.C."/>
        </authorList>
    </citation>
    <scope>NUCLEOTIDE SEQUENCE</scope>
    <source>
        <strain evidence="8">Rmic-2018</strain>
    </source>
</reference>
<evidence type="ECO:0000313" key="8">
    <source>
        <dbReference type="EMBL" id="KAH8027005.1"/>
    </source>
</evidence>
<organism evidence="8 9">
    <name type="scientific">Rhipicephalus microplus</name>
    <name type="common">Cattle tick</name>
    <name type="synonym">Boophilus microplus</name>
    <dbReference type="NCBI Taxonomy" id="6941"/>
    <lineage>
        <taxon>Eukaryota</taxon>
        <taxon>Metazoa</taxon>
        <taxon>Ecdysozoa</taxon>
        <taxon>Arthropoda</taxon>
        <taxon>Chelicerata</taxon>
        <taxon>Arachnida</taxon>
        <taxon>Acari</taxon>
        <taxon>Parasitiformes</taxon>
        <taxon>Ixodida</taxon>
        <taxon>Ixodoidea</taxon>
        <taxon>Ixodidae</taxon>
        <taxon>Rhipicephalinae</taxon>
        <taxon>Rhipicephalus</taxon>
        <taxon>Boophilus</taxon>
    </lineage>
</organism>
<dbReference type="EC" id="3.1.1.-" evidence="7"/>
<evidence type="ECO:0000256" key="6">
    <source>
        <dbReference type="ARBA" id="ARBA00023180"/>
    </source>
</evidence>
<sequence>MESLLSQNCIDVALGCIDVKVTNRELSGPLKYVVISGPSWQHVPPFKWSTSGLPDKHVGQPDTWQFGPVHHKWQPASGRAKEACSVS</sequence>
<keyword evidence="2" id="KW-0732">Signal</keyword>
<keyword evidence="3 7" id="KW-0378">Hydrolase</keyword>
<evidence type="ECO:0000256" key="4">
    <source>
        <dbReference type="ARBA" id="ARBA00022963"/>
    </source>
</evidence>
<dbReference type="AlphaFoldDB" id="A0A9J6DXW8"/>
<dbReference type="Pfam" id="PF04916">
    <property type="entry name" value="Phospholip_B"/>
    <property type="match status" value="1"/>
</dbReference>
<dbReference type="GO" id="GO:0016042">
    <property type="term" value="P:lipid catabolic process"/>
    <property type="evidence" value="ECO:0007669"/>
    <property type="project" value="UniProtKB-KW"/>
</dbReference>
<evidence type="ECO:0000256" key="5">
    <source>
        <dbReference type="ARBA" id="ARBA00023098"/>
    </source>
</evidence>
<evidence type="ECO:0000256" key="2">
    <source>
        <dbReference type="ARBA" id="ARBA00022729"/>
    </source>
</evidence>
<name>A0A9J6DXW8_RHIMP</name>
<comment type="function">
    <text evidence="7">Putative phospholipase.</text>
</comment>
<keyword evidence="6" id="KW-0325">Glycoprotein</keyword>
<comment type="caution">
    <text evidence="8">The sequence shown here is derived from an EMBL/GenBank/DDBJ whole genome shotgun (WGS) entry which is preliminary data.</text>
</comment>
<dbReference type="GO" id="GO:0004620">
    <property type="term" value="F:phospholipase activity"/>
    <property type="evidence" value="ECO:0007669"/>
    <property type="project" value="InterPro"/>
</dbReference>
<reference evidence="8" key="2">
    <citation type="submission" date="2021-09" db="EMBL/GenBank/DDBJ databases">
        <authorList>
            <person name="Jia N."/>
            <person name="Wang J."/>
            <person name="Shi W."/>
            <person name="Du L."/>
            <person name="Sun Y."/>
            <person name="Zhan W."/>
            <person name="Jiang J."/>
            <person name="Wang Q."/>
            <person name="Zhang B."/>
            <person name="Ji P."/>
            <person name="Sakyi L.B."/>
            <person name="Cui X."/>
            <person name="Yuan T."/>
            <person name="Jiang B."/>
            <person name="Yang W."/>
            <person name="Lam T.T.-Y."/>
            <person name="Chang Q."/>
            <person name="Ding S."/>
            <person name="Wang X."/>
            <person name="Zhu J."/>
            <person name="Ruan X."/>
            <person name="Zhao L."/>
            <person name="Wei J."/>
            <person name="Que T."/>
            <person name="Du C."/>
            <person name="Cheng J."/>
            <person name="Dai P."/>
            <person name="Han X."/>
            <person name="Huang E."/>
            <person name="Gao Y."/>
            <person name="Liu J."/>
            <person name="Shao H."/>
            <person name="Ye R."/>
            <person name="Li L."/>
            <person name="Wei W."/>
            <person name="Wang X."/>
            <person name="Wang C."/>
            <person name="Huo Q."/>
            <person name="Li W."/>
            <person name="Guo W."/>
            <person name="Chen H."/>
            <person name="Chen S."/>
            <person name="Zhou L."/>
            <person name="Zhou L."/>
            <person name="Ni X."/>
            <person name="Tian J."/>
            <person name="Zhou Y."/>
            <person name="Sheng Y."/>
            <person name="Liu T."/>
            <person name="Pan Y."/>
            <person name="Xia L."/>
            <person name="Li J."/>
            <person name="Zhao F."/>
            <person name="Cao W."/>
        </authorList>
    </citation>
    <scope>NUCLEOTIDE SEQUENCE</scope>
    <source>
        <strain evidence="8">Rmic-2018</strain>
        <tissue evidence="8">Larvae</tissue>
    </source>
</reference>
<protein>
    <recommendedName>
        <fullName evidence="7">Phospholipase B-like</fullName>
        <ecNumber evidence="7">3.1.1.-</ecNumber>
    </recommendedName>
</protein>
<dbReference type="Proteomes" id="UP000821866">
    <property type="component" value="Chromosome 4"/>
</dbReference>
<proteinExistence type="inferred from homology"/>
<gene>
    <name evidence="8" type="ORF">HPB51_001320</name>
</gene>
<dbReference type="VEuPathDB" id="VectorBase:LOC119168596"/>
<dbReference type="Gene3D" id="3.60.60.30">
    <property type="match status" value="1"/>
</dbReference>
<evidence type="ECO:0000256" key="1">
    <source>
        <dbReference type="ARBA" id="ARBA00007835"/>
    </source>
</evidence>
<keyword evidence="5 7" id="KW-0443">Lipid metabolism</keyword>
<dbReference type="EMBL" id="JABSTU010000006">
    <property type="protein sequence ID" value="KAH8027005.1"/>
    <property type="molecule type" value="Genomic_DNA"/>
</dbReference>
<evidence type="ECO:0000256" key="7">
    <source>
        <dbReference type="RuleBase" id="RU364138"/>
    </source>
</evidence>
<keyword evidence="4 7" id="KW-0442">Lipid degradation</keyword>
<accession>A0A9J6DXW8</accession>
<evidence type="ECO:0000256" key="3">
    <source>
        <dbReference type="ARBA" id="ARBA00022801"/>
    </source>
</evidence>
<keyword evidence="9" id="KW-1185">Reference proteome</keyword>
<evidence type="ECO:0000313" key="9">
    <source>
        <dbReference type="Proteomes" id="UP000821866"/>
    </source>
</evidence>
<dbReference type="InterPro" id="IPR007000">
    <property type="entry name" value="PLipase_B-like"/>
</dbReference>
<comment type="similarity">
    <text evidence="1 7">Belongs to the phospholipase B-like family.</text>
</comment>